<feature type="compositionally biased region" description="Polar residues" evidence="1">
    <location>
        <begin position="704"/>
        <end position="715"/>
    </location>
</feature>
<feature type="region of interest" description="Disordered" evidence="1">
    <location>
        <begin position="1"/>
        <end position="23"/>
    </location>
</feature>
<evidence type="ECO:0000313" key="3">
    <source>
        <dbReference type="Proteomes" id="UP000076761"/>
    </source>
</evidence>
<feature type="compositionally biased region" description="Polar residues" evidence="1">
    <location>
        <begin position="1"/>
        <end position="16"/>
    </location>
</feature>
<feature type="region of interest" description="Disordered" evidence="1">
    <location>
        <begin position="71"/>
        <end position="92"/>
    </location>
</feature>
<dbReference type="EMBL" id="KV425561">
    <property type="protein sequence ID" value="KZT27570.1"/>
    <property type="molecule type" value="Genomic_DNA"/>
</dbReference>
<feature type="region of interest" description="Disordered" evidence="1">
    <location>
        <begin position="286"/>
        <end position="320"/>
    </location>
</feature>
<feature type="compositionally biased region" description="Basic and acidic residues" evidence="1">
    <location>
        <begin position="406"/>
        <end position="415"/>
    </location>
</feature>
<sequence length="1073" mass="117265">MRSSSGHESGVRSCQSADAAGQDPLAETQTLTTAVLPLLISPNLEALLEHDNRARCSPIYTPGCVSPIDRGTSTVGLPPPRKRRSRSNTAGAAVAAPIVNSETRGCAHHFPCKTSSQPTTAKEHEPVVAAASLSDASPSYHNPFLNPTPSLQSLAFHSCATLCSGASPHTSDHSDGSHDKPRRIIPLSLSNFSFTNDVVLGGAPHRVSLFSNLERLSSYHSNHTKASSSGQLELSLSSKRDIKGNNQQSSPNQIANQGPSPVVSVKQVILLETSLSTRLESLLNEEMSSADSVDDDHTDAHFPQREDARPSAATSGNINPAASFHNASGACAPSRLKLNVSYPSESRYASASSAISISGTQYPSSMNTIESQRYRRPAKAHTTSPTQSGNRESFIDWSSPSSPVRRFVDGSDHSGETSPAMPTFVVHKSAMSSKSSLDSDISAPRRQPLSGRSPTSMSFPLSVSALTPRSQKPPIPTAPKPKFRRSASAQPAKAKRHDKASSSSDTLDVRSSEMPLPPTTNLLNSHERAELIRKTRKLTQVFGKPPEASAVYPDSPVLGLGPQLLPQARRGHHRGAVSMVTNAPIPRAMWPPPEGTQYLSPNGRRFSTPLSPDQLSFLSVDPGDRYAGRHSPISSQGELYIEIGSQEREPHSGYEDDNLCGEPPDSPTSFMDLSEEEVVDDMSSFLDADSPKSPRRRRPFSPSTPTLMETLSLDGQSEEEERRRKRERLAKLHRFLGSRVPVGLVLGVEDPLLSPLPPPALQTVHSGDEELQKAWVRRRRSSSAAAFPARWSDDVDRLKEDLDEREKAINVRRAQKMEKMFGATPPQALYHTRKPSTMVNTDLGRFGHSHSPPPTATAAGSPTSRNVNQSAYTKVRTKGKKKSNRPGTSESSQGLLQSENADYRPEDSSPVDRRLSIVYMHYRHSLESLNNILDRDDKESLAQLHQYLNGAELPLQTFNRDPQPSERKMSISSSMRSERRRSLPPRTSVLSLASEYNLGSPDADMTSFQLRRRKAAKLTNFFGVDYRDLISDVLESIEKGVEEDGGKGTLKPEEVQDLMKKLRSLRTKRNVIS</sequence>
<protein>
    <submittedName>
        <fullName evidence="2">Uncharacterized protein</fullName>
    </submittedName>
</protein>
<dbReference type="OrthoDB" id="354769at2759"/>
<feature type="compositionally biased region" description="Basic and acidic residues" evidence="1">
    <location>
        <begin position="298"/>
        <end position="309"/>
    </location>
</feature>
<dbReference type="AlphaFoldDB" id="A0A165U318"/>
<feature type="compositionally biased region" description="Low complexity" evidence="1">
    <location>
        <begin position="428"/>
        <end position="442"/>
    </location>
</feature>
<feature type="compositionally biased region" description="Polar residues" evidence="1">
    <location>
        <begin position="450"/>
        <end position="470"/>
    </location>
</feature>
<feature type="region of interest" description="Disordered" evidence="1">
    <location>
        <begin position="956"/>
        <end position="985"/>
    </location>
</feature>
<feature type="region of interest" description="Disordered" evidence="1">
    <location>
        <begin position="648"/>
        <end position="725"/>
    </location>
</feature>
<evidence type="ECO:0000313" key="2">
    <source>
        <dbReference type="EMBL" id="KZT27570.1"/>
    </source>
</evidence>
<feature type="compositionally biased region" description="Polar residues" evidence="1">
    <location>
        <begin position="885"/>
        <end position="900"/>
    </location>
</feature>
<dbReference type="InParanoid" id="A0A165U318"/>
<feature type="region of interest" description="Disordered" evidence="1">
    <location>
        <begin position="827"/>
        <end position="909"/>
    </location>
</feature>
<gene>
    <name evidence="2" type="ORF">NEOLEDRAFT_97575</name>
</gene>
<evidence type="ECO:0000256" key="1">
    <source>
        <dbReference type="SAM" id="MobiDB-lite"/>
    </source>
</evidence>
<keyword evidence="3" id="KW-1185">Reference proteome</keyword>
<feature type="compositionally biased region" description="Basic residues" evidence="1">
    <location>
        <begin position="875"/>
        <end position="884"/>
    </location>
</feature>
<feature type="region of interest" description="Disordered" evidence="1">
    <location>
        <begin position="242"/>
        <end position="261"/>
    </location>
</feature>
<dbReference type="STRING" id="1314782.A0A165U318"/>
<proteinExistence type="predicted"/>
<dbReference type="Proteomes" id="UP000076761">
    <property type="component" value="Unassembled WGS sequence"/>
</dbReference>
<organism evidence="2 3">
    <name type="scientific">Neolentinus lepideus HHB14362 ss-1</name>
    <dbReference type="NCBI Taxonomy" id="1314782"/>
    <lineage>
        <taxon>Eukaryota</taxon>
        <taxon>Fungi</taxon>
        <taxon>Dikarya</taxon>
        <taxon>Basidiomycota</taxon>
        <taxon>Agaricomycotina</taxon>
        <taxon>Agaricomycetes</taxon>
        <taxon>Gloeophyllales</taxon>
        <taxon>Gloeophyllaceae</taxon>
        <taxon>Neolentinus</taxon>
    </lineage>
</organism>
<accession>A0A165U318</accession>
<feature type="compositionally biased region" description="Polar residues" evidence="1">
    <location>
        <begin position="244"/>
        <end position="259"/>
    </location>
</feature>
<reference evidence="2 3" key="1">
    <citation type="journal article" date="2016" name="Mol. Biol. Evol.">
        <title>Comparative Genomics of Early-Diverging Mushroom-Forming Fungi Provides Insights into the Origins of Lignocellulose Decay Capabilities.</title>
        <authorList>
            <person name="Nagy L.G."/>
            <person name="Riley R."/>
            <person name="Tritt A."/>
            <person name="Adam C."/>
            <person name="Daum C."/>
            <person name="Floudas D."/>
            <person name="Sun H."/>
            <person name="Yadav J.S."/>
            <person name="Pangilinan J."/>
            <person name="Larsson K.H."/>
            <person name="Matsuura K."/>
            <person name="Barry K."/>
            <person name="Labutti K."/>
            <person name="Kuo R."/>
            <person name="Ohm R.A."/>
            <person name="Bhattacharya S.S."/>
            <person name="Shirouzu T."/>
            <person name="Yoshinaga Y."/>
            <person name="Martin F.M."/>
            <person name="Grigoriev I.V."/>
            <person name="Hibbett D.S."/>
        </authorList>
    </citation>
    <scope>NUCLEOTIDE SEQUENCE [LARGE SCALE GENOMIC DNA]</scope>
    <source>
        <strain evidence="2 3">HHB14362 ss-1</strain>
    </source>
</reference>
<feature type="compositionally biased region" description="Polar residues" evidence="1">
    <location>
        <begin position="381"/>
        <end position="402"/>
    </location>
</feature>
<name>A0A165U318_9AGAM</name>
<feature type="region of interest" description="Disordered" evidence="1">
    <location>
        <begin position="371"/>
        <end position="522"/>
    </location>
</feature>